<evidence type="ECO:0000313" key="1">
    <source>
        <dbReference type="EMBL" id="OIQ69621.1"/>
    </source>
</evidence>
<gene>
    <name evidence="1" type="ORF">GALL_487760</name>
</gene>
<dbReference type="EMBL" id="MLJW01004623">
    <property type="protein sequence ID" value="OIQ69621.1"/>
    <property type="molecule type" value="Genomic_DNA"/>
</dbReference>
<protein>
    <recommendedName>
        <fullName evidence="2">Nucleotide-binding protein</fullName>
    </recommendedName>
</protein>
<reference evidence="1" key="1">
    <citation type="submission" date="2016-10" db="EMBL/GenBank/DDBJ databases">
        <title>Sequence of Gallionella enrichment culture.</title>
        <authorList>
            <person name="Poehlein A."/>
            <person name="Muehling M."/>
            <person name="Daniel R."/>
        </authorList>
    </citation>
    <scope>NUCLEOTIDE SEQUENCE</scope>
</reference>
<proteinExistence type="predicted"/>
<dbReference type="AlphaFoldDB" id="A0A1J5Q171"/>
<accession>A0A1J5Q171</accession>
<name>A0A1J5Q171_9ZZZZ</name>
<organism evidence="1">
    <name type="scientific">mine drainage metagenome</name>
    <dbReference type="NCBI Taxonomy" id="410659"/>
    <lineage>
        <taxon>unclassified sequences</taxon>
        <taxon>metagenomes</taxon>
        <taxon>ecological metagenomes</taxon>
    </lineage>
</organism>
<comment type="caution">
    <text evidence="1">The sequence shown here is derived from an EMBL/GenBank/DDBJ whole genome shotgun (WGS) entry which is preliminary data.</text>
</comment>
<sequence length="236" mass="25038">MDVKNLFAMILLSCSSLVWSASPAAASPATSLSGEVLEVKNVPNYTYLRLKTGTGDVWAAVATAPVKSGDKVTVEQAEQMDNFESKTLKQTFAVIYFGSLARPDLNSPDAVAKVASAHAAMPKTALAADVRVAKAAGADAHSVAELYAMAAQLKDKPVLLHVRVVKFSAAIMGKNWAHLRDGTGSDAAGDNDVLATTQEQMKVGDVVLLKGTLRQDKNFGAGYVYKVLIEDARLQK</sequence>
<evidence type="ECO:0008006" key="2">
    <source>
        <dbReference type="Google" id="ProtNLM"/>
    </source>
</evidence>